<dbReference type="AlphaFoldDB" id="A0A1Y1Z1F7"/>
<organism evidence="2 3">
    <name type="scientific">Clohesyomyces aquaticus</name>
    <dbReference type="NCBI Taxonomy" id="1231657"/>
    <lineage>
        <taxon>Eukaryota</taxon>
        <taxon>Fungi</taxon>
        <taxon>Dikarya</taxon>
        <taxon>Ascomycota</taxon>
        <taxon>Pezizomycotina</taxon>
        <taxon>Dothideomycetes</taxon>
        <taxon>Pleosporomycetidae</taxon>
        <taxon>Pleosporales</taxon>
        <taxon>Lindgomycetaceae</taxon>
        <taxon>Clohesyomyces</taxon>
    </lineage>
</organism>
<dbReference type="Proteomes" id="UP000193144">
    <property type="component" value="Unassembled WGS sequence"/>
</dbReference>
<name>A0A1Y1Z1F7_9PLEO</name>
<accession>A0A1Y1Z1F7</accession>
<feature type="compositionally biased region" description="Basic residues" evidence="1">
    <location>
        <begin position="10"/>
        <end position="20"/>
    </location>
</feature>
<feature type="compositionally biased region" description="Low complexity" evidence="1">
    <location>
        <begin position="255"/>
        <end position="265"/>
    </location>
</feature>
<feature type="region of interest" description="Disordered" evidence="1">
    <location>
        <begin position="1"/>
        <end position="44"/>
    </location>
</feature>
<evidence type="ECO:0000313" key="3">
    <source>
        <dbReference type="Proteomes" id="UP000193144"/>
    </source>
</evidence>
<sequence>MARQDYSTKGRGRARGHRGPSTRGVRYAYRPIPTGSGSPYHHRNPDLNGFRSNRIEHAYTAAHNAASTYNNPNSVPPSLRASHLAQRGTVQITTTYQDHSVNNVSHNVRGPHALGQGNVQNTAQYGDDVNRVPLGPRIPDFASGPRMQTNNPQSHYQNPFTTFLHTPNNNYFATPPPPALNISRSPTYAPAPAPRFPGRGMETNNPQSRYQNPFITPSPTSGNHPSAVARHAHAPALNRNRVPTATPIPAPVPAPSVAANPQLTTAPPPTRLPPGQFPIPEYPGRDTKPKKKMRMENKKPGPKSAMEKQGFFNKKFRAAVLGLRMPREKKKKKPDGLELVVR</sequence>
<reference evidence="2 3" key="1">
    <citation type="submission" date="2016-07" db="EMBL/GenBank/DDBJ databases">
        <title>Pervasive Adenine N6-methylation of Active Genes in Fungi.</title>
        <authorList>
            <consortium name="DOE Joint Genome Institute"/>
            <person name="Mondo S.J."/>
            <person name="Dannebaum R.O."/>
            <person name="Kuo R.C."/>
            <person name="Labutti K."/>
            <person name="Haridas S."/>
            <person name="Kuo A."/>
            <person name="Salamov A."/>
            <person name="Ahrendt S.R."/>
            <person name="Lipzen A."/>
            <person name="Sullivan W."/>
            <person name="Andreopoulos W.B."/>
            <person name="Clum A."/>
            <person name="Lindquist E."/>
            <person name="Daum C."/>
            <person name="Ramamoorthy G.K."/>
            <person name="Gryganskyi A."/>
            <person name="Culley D."/>
            <person name="Magnuson J.K."/>
            <person name="James T.Y."/>
            <person name="O'Malley M.A."/>
            <person name="Stajich J.E."/>
            <person name="Spatafora J.W."/>
            <person name="Visel A."/>
            <person name="Grigoriev I.V."/>
        </authorList>
    </citation>
    <scope>NUCLEOTIDE SEQUENCE [LARGE SCALE GENOMIC DNA]</scope>
    <source>
        <strain evidence="2 3">CBS 115471</strain>
    </source>
</reference>
<feature type="region of interest" description="Disordered" evidence="1">
    <location>
        <begin position="243"/>
        <end position="311"/>
    </location>
</feature>
<evidence type="ECO:0000313" key="2">
    <source>
        <dbReference type="EMBL" id="ORY04128.1"/>
    </source>
</evidence>
<proteinExistence type="predicted"/>
<keyword evidence="3" id="KW-1185">Reference proteome</keyword>
<protein>
    <submittedName>
        <fullName evidence="2">Uncharacterized protein</fullName>
    </submittedName>
</protein>
<feature type="compositionally biased region" description="Pro residues" evidence="1">
    <location>
        <begin position="266"/>
        <end position="281"/>
    </location>
</feature>
<dbReference type="EMBL" id="MCFA01000139">
    <property type="protein sequence ID" value="ORY04128.1"/>
    <property type="molecule type" value="Genomic_DNA"/>
</dbReference>
<evidence type="ECO:0000256" key="1">
    <source>
        <dbReference type="SAM" id="MobiDB-lite"/>
    </source>
</evidence>
<comment type="caution">
    <text evidence="2">The sequence shown here is derived from an EMBL/GenBank/DDBJ whole genome shotgun (WGS) entry which is preliminary data.</text>
</comment>
<gene>
    <name evidence="2" type="ORF">BCR34DRAFT_604979</name>
</gene>